<proteinExistence type="inferred from homology"/>
<dbReference type="Proteomes" id="UP000028302">
    <property type="component" value="Unassembled WGS sequence"/>
</dbReference>
<dbReference type="RefSeq" id="WP_037339988.1">
    <property type="nucleotide sequence ID" value="NZ_APNK01000030.1"/>
</dbReference>
<dbReference type="InterPro" id="IPR045621">
    <property type="entry name" value="BPD_transp_1_N"/>
</dbReference>
<keyword evidence="6 8" id="KW-0472">Membrane</keyword>
<dbReference type="SUPFAM" id="SSF161098">
    <property type="entry name" value="MetI-like"/>
    <property type="match status" value="1"/>
</dbReference>
<dbReference type="InterPro" id="IPR035906">
    <property type="entry name" value="MetI-like_sf"/>
</dbReference>
<evidence type="ECO:0000256" key="2">
    <source>
        <dbReference type="ARBA" id="ARBA00022448"/>
    </source>
</evidence>
<evidence type="ECO:0000259" key="9">
    <source>
        <dbReference type="PROSITE" id="PS50928"/>
    </source>
</evidence>
<accession>A0A084II69</accession>
<keyword evidence="3" id="KW-1003">Cell membrane</keyword>
<dbReference type="PATRIC" id="fig|1304275.5.peg.3059"/>
<dbReference type="eggNOG" id="COG0601">
    <property type="taxonomic scope" value="Bacteria"/>
</dbReference>
<evidence type="ECO:0000256" key="4">
    <source>
        <dbReference type="ARBA" id="ARBA00022692"/>
    </source>
</evidence>
<feature type="transmembrane region" description="Helical" evidence="8">
    <location>
        <begin position="98"/>
        <end position="121"/>
    </location>
</feature>
<evidence type="ECO:0000256" key="3">
    <source>
        <dbReference type="ARBA" id="ARBA00022475"/>
    </source>
</evidence>
<dbReference type="EMBL" id="APNK01000030">
    <property type="protein sequence ID" value="KEZ76403.1"/>
    <property type="molecule type" value="Genomic_DNA"/>
</dbReference>
<dbReference type="Pfam" id="PF00528">
    <property type="entry name" value="BPD_transp_1"/>
    <property type="match status" value="1"/>
</dbReference>
<dbReference type="PANTHER" id="PTHR43163:SF6">
    <property type="entry name" value="DIPEPTIDE TRANSPORT SYSTEM PERMEASE PROTEIN DPPB-RELATED"/>
    <property type="match status" value="1"/>
</dbReference>
<evidence type="ECO:0000313" key="11">
    <source>
        <dbReference type="Proteomes" id="UP000028302"/>
    </source>
</evidence>
<keyword evidence="4 8" id="KW-0812">Transmembrane</keyword>
<keyword evidence="2 8" id="KW-0813">Transport</keyword>
<protein>
    <submittedName>
        <fullName evidence="10">Oligopeptide ABC transporter periplasmic protein</fullName>
    </submittedName>
</protein>
<dbReference type="Gene3D" id="1.10.3720.10">
    <property type="entry name" value="MetI-like"/>
    <property type="match status" value="1"/>
</dbReference>
<dbReference type="GO" id="GO:0055085">
    <property type="term" value="P:transmembrane transport"/>
    <property type="evidence" value="ECO:0007669"/>
    <property type="project" value="InterPro"/>
</dbReference>
<evidence type="ECO:0000256" key="7">
    <source>
        <dbReference type="ARBA" id="ARBA00024202"/>
    </source>
</evidence>
<feature type="transmembrane region" description="Helical" evidence="8">
    <location>
        <begin position="169"/>
        <end position="188"/>
    </location>
</feature>
<evidence type="ECO:0000256" key="5">
    <source>
        <dbReference type="ARBA" id="ARBA00022989"/>
    </source>
</evidence>
<dbReference type="Pfam" id="PF19300">
    <property type="entry name" value="BPD_transp_1_N"/>
    <property type="match status" value="1"/>
</dbReference>
<organism evidence="10 11">
    <name type="scientific">Salinisphaera hydrothermalis (strain C41B8)</name>
    <dbReference type="NCBI Taxonomy" id="1304275"/>
    <lineage>
        <taxon>Bacteria</taxon>
        <taxon>Pseudomonadati</taxon>
        <taxon>Pseudomonadota</taxon>
        <taxon>Gammaproteobacteria</taxon>
        <taxon>Salinisphaerales</taxon>
        <taxon>Salinisphaeraceae</taxon>
        <taxon>Salinisphaera</taxon>
    </lineage>
</organism>
<gene>
    <name evidence="10" type="ORF">C41B8_14970</name>
</gene>
<evidence type="ECO:0000256" key="6">
    <source>
        <dbReference type="ARBA" id="ARBA00023136"/>
    </source>
</evidence>
<dbReference type="CDD" id="cd06261">
    <property type="entry name" value="TM_PBP2"/>
    <property type="match status" value="1"/>
</dbReference>
<keyword evidence="5 8" id="KW-1133">Transmembrane helix</keyword>
<feature type="transmembrane region" description="Helical" evidence="8">
    <location>
        <begin position="133"/>
        <end position="157"/>
    </location>
</feature>
<dbReference type="PANTHER" id="PTHR43163">
    <property type="entry name" value="DIPEPTIDE TRANSPORT SYSTEM PERMEASE PROTEIN DPPB-RELATED"/>
    <property type="match status" value="1"/>
</dbReference>
<sequence>MLAYTIKRLLGAIPTLFILLTLSFILVHAAPGSPFSMAREMPPEVKANLEAKYHLDEPIYEQYGRYLLNIAHFDFGPSYQYKDTTVNDLIAEGFPVSLTIGGFALLLALVLGVPLGMLAAVRQNRITDYLCSAIALGGISMPSFVIAPLLILWAAVYNDWLPAGGVDSWQSYILPVITLAAMFTAYILRIMRASTIEVLRSNFVRTARAKGLSTARVYGVHILPAAILPVVSYLGPAAAAILTGSVVIEEIFGMPGIGRFFVNGALNRDYTLVLGITLFYGLIVIAFNLVVDLIYGWLDPRVTY</sequence>
<dbReference type="PROSITE" id="PS50928">
    <property type="entry name" value="ABC_TM1"/>
    <property type="match status" value="1"/>
</dbReference>
<feature type="transmembrane region" description="Helical" evidence="8">
    <location>
        <begin position="272"/>
        <end position="298"/>
    </location>
</feature>
<evidence type="ECO:0000256" key="1">
    <source>
        <dbReference type="ARBA" id="ARBA00004651"/>
    </source>
</evidence>
<evidence type="ECO:0000313" key="10">
    <source>
        <dbReference type="EMBL" id="KEZ76403.1"/>
    </source>
</evidence>
<evidence type="ECO:0000256" key="8">
    <source>
        <dbReference type="RuleBase" id="RU363032"/>
    </source>
</evidence>
<name>A0A084II69_SALHC</name>
<comment type="similarity">
    <text evidence="7">Belongs to the binding-protein-dependent transport system permease family. OppBC subfamily.</text>
</comment>
<dbReference type="AlphaFoldDB" id="A0A084II69"/>
<keyword evidence="11" id="KW-1185">Reference proteome</keyword>
<dbReference type="GO" id="GO:0005886">
    <property type="term" value="C:plasma membrane"/>
    <property type="evidence" value="ECO:0007669"/>
    <property type="project" value="UniProtKB-SubCell"/>
</dbReference>
<dbReference type="STRING" id="1304275.C41B8_14970"/>
<feature type="domain" description="ABC transmembrane type-1" evidence="9">
    <location>
        <begin position="94"/>
        <end position="295"/>
    </location>
</feature>
<comment type="subcellular location">
    <subcellularLocation>
        <location evidence="1 8">Cell membrane</location>
        <topology evidence="1 8">Multi-pass membrane protein</topology>
    </subcellularLocation>
</comment>
<reference evidence="10 11" key="1">
    <citation type="submission" date="2013-03" db="EMBL/GenBank/DDBJ databases">
        <title>Salinisphaera hydrothermalis C41B8 Genome Sequencing.</title>
        <authorList>
            <person name="Li C."/>
            <person name="Lai Q."/>
            <person name="Shao Z."/>
        </authorList>
    </citation>
    <scope>NUCLEOTIDE SEQUENCE [LARGE SCALE GENOMIC DNA]</scope>
    <source>
        <strain evidence="10 11">C41B8</strain>
    </source>
</reference>
<dbReference type="OrthoDB" id="9805855at2"/>
<comment type="caution">
    <text evidence="10">The sequence shown here is derived from an EMBL/GenBank/DDBJ whole genome shotgun (WGS) entry which is preliminary data.</text>
</comment>
<dbReference type="InterPro" id="IPR000515">
    <property type="entry name" value="MetI-like"/>
</dbReference>